<dbReference type="Proteomes" id="UP000192917">
    <property type="component" value="Unassembled WGS sequence"/>
</dbReference>
<dbReference type="SUPFAM" id="SSF52242">
    <property type="entry name" value="Cobalamin (vitamin B12)-binding domain"/>
    <property type="match status" value="1"/>
</dbReference>
<dbReference type="InterPro" id="IPR036724">
    <property type="entry name" value="Cobalamin-bd_sf"/>
</dbReference>
<dbReference type="PROSITE" id="PS51918">
    <property type="entry name" value="RADICAL_SAM"/>
    <property type="match status" value="1"/>
</dbReference>
<dbReference type="CDD" id="cd01335">
    <property type="entry name" value="Radical_SAM"/>
    <property type="match status" value="1"/>
</dbReference>
<dbReference type="SMART" id="SM00729">
    <property type="entry name" value="Elp3"/>
    <property type="match status" value="1"/>
</dbReference>
<dbReference type="AlphaFoldDB" id="A0A1Y6B8U5"/>
<dbReference type="InterPro" id="IPR023404">
    <property type="entry name" value="rSAM_horseshoe"/>
</dbReference>
<dbReference type="InterPro" id="IPR051198">
    <property type="entry name" value="BchE-like"/>
</dbReference>
<dbReference type="CDD" id="cd02068">
    <property type="entry name" value="radical_SAM_B12_BD"/>
    <property type="match status" value="1"/>
</dbReference>
<evidence type="ECO:0000313" key="8">
    <source>
        <dbReference type="EMBL" id="SME98930.1"/>
    </source>
</evidence>
<comment type="cofactor">
    <cofactor evidence="1">
        <name>[4Fe-4S] cluster</name>
        <dbReference type="ChEBI" id="CHEBI:49883"/>
    </cofactor>
</comment>
<dbReference type="RefSeq" id="WP_085121294.1">
    <property type="nucleotide sequence ID" value="NZ_FWZX01000002.1"/>
</dbReference>
<dbReference type="PANTHER" id="PTHR43409">
    <property type="entry name" value="ANAEROBIC MAGNESIUM-PROTOPORPHYRIN IX MONOMETHYL ESTER CYCLASE-RELATED"/>
    <property type="match status" value="1"/>
</dbReference>
<evidence type="ECO:0000256" key="2">
    <source>
        <dbReference type="ARBA" id="ARBA00022691"/>
    </source>
</evidence>
<evidence type="ECO:0000256" key="1">
    <source>
        <dbReference type="ARBA" id="ARBA00001966"/>
    </source>
</evidence>
<dbReference type="GO" id="GO:0003824">
    <property type="term" value="F:catalytic activity"/>
    <property type="evidence" value="ECO:0007669"/>
    <property type="project" value="InterPro"/>
</dbReference>
<dbReference type="Gene3D" id="3.80.30.20">
    <property type="entry name" value="tm_1862 like domain"/>
    <property type="match status" value="1"/>
</dbReference>
<dbReference type="SFLD" id="SFLDS00029">
    <property type="entry name" value="Radical_SAM"/>
    <property type="match status" value="1"/>
</dbReference>
<dbReference type="InterPro" id="IPR058240">
    <property type="entry name" value="rSAM_sf"/>
</dbReference>
<reference evidence="8 9" key="1">
    <citation type="submission" date="2017-04" db="EMBL/GenBank/DDBJ databases">
        <authorList>
            <person name="Afonso C.L."/>
            <person name="Miller P.J."/>
            <person name="Scott M.A."/>
            <person name="Spackman E."/>
            <person name="Goraichik I."/>
            <person name="Dimitrov K.M."/>
            <person name="Suarez D.L."/>
            <person name="Swayne D.E."/>
        </authorList>
    </citation>
    <scope>NUCLEOTIDE SEQUENCE [LARGE SCALE GENOMIC DNA]</scope>
    <source>
        <strain evidence="8 9">USBA 355</strain>
    </source>
</reference>
<name>A0A1Y6B8U5_9PROT</name>
<keyword evidence="9" id="KW-1185">Reference proteome</keyword>
<sequence>MRILFLQNNGIQESIGIASLAGTLKANGHEVDLFLASHTPNLRETIARYDPQVVAFSALTGVHNAVLDLVGKVKTSFPGITTVVGGPHPTYSPEVIEKPGIDAICRGEGEMALLELCDTLEAGKDIRQIKNLWVKDQDGSIHRNELRPLVADLDELAFPDREIYYKYDFIRDLPMKRFIASIGCPYPCTFCHEPVIFQMYKGKGKYYRRKSPRRTIDEILYIKNRYPLKHVHFSDDLFFLRNNYDWLEEFAELYAREVALPFNCNIRYDSVVEKSADLLKKAHCFGVAVGLESGNEHLREVVIKKRVKNEHMIEGAKLLRDRKIKMLTTNMIGLPGETLDQAFDTVELNMRLKSDYTRANTFLLFPGLPLVDYAKREGFVDPNFDIDKHVAEALEINLKTPYSNEFKNLCSLFWLMVKFDPKWIPFFKKMVALPDNVIFRMIGAANMVQELLFYRLPLGPAVKFFRNTVLASSDMMTMRNIPRLLGKKKNSISSDREIFEADRGLI</sequence>
<dbReference type="SFLD" id="SFLDG01123">
    <property type="entry name" value="methyltransferase_(Class_B)"/>
    <property type="match status" value="1"/>
</dbReference>
<accession>A0A1Y6B8U5</accession>
<dbReference type="GO" id="GO:0051539">
    <property type="term" value="F:4 iron, 4 sulfur cluster binding"/>
    <property type="evidence" value="ECO:0007669"/>
    <property type="project" value="UniProtKB-KW"/>
</dbReference>
<dbReference type="STRING" id="560819.SAMN05428998_102225"/>
<evidence type="ECO:0000256" key="3">
    <source>
        <dbReference type="ARBA" id="ARBA00022723"/>
    </source>
</evidence>
<evidence type="ECO:0000313" key="9">
    <source>
        <dbReference type="Proteomes" id="UP000192917"/>
    </source>
</evidence>
<dbReference type="GO" id="GO:0046872">
    <property type="term" value="F:metal ion binding"/>
    <property type="evidence" value="ECO:0007669"/>
    <property type="project" value="UniProtKB-KW"/>
</dbReference>
<keyword evidence="5" id="KW-0411">Iron-sulfur</keyword>
<dbReference type="SFLD" id="SFLDG01082">
    <property type="entry name" value="B12-binding_domain_containing"/>
    <property type="match status" value="1"/>
</dbReference>
<evidence type="ECO:0000259" key="6">
    <source>
        <dbReference type="PROSITE" id="PS51332"/>
    </source>
</evidence>
<feature type="domain" description="Radical SAM core" evidence="7">
    <location>
        <begin position="165"/>
        <end position="399"/>
    </location>
</feature>
<proteinExistence type="predicted"/>
<dbReference type="EMBL" id="FWZX01000002">
    <property type="protein sequence ID" value="SME98930.1"/>
    <property type="molecule type" value="Genomic_DNA"/>
</dbReference>
<gene>
    <name evidence="8" type="ORF">SAMN05428998_102225</name>
</gene>
<keyword evidence="4" id="KW-0408">Iron</keyword>
<dbReference type="SUPFAM" id="SSF102114">
    <property type="entry name" value="Radical SAM enzymes"/>
    <property type="match status" value="1"/>
</dbReference>
<dbReference type="GO" id="GO:0031419">
    <property type="term" value="F:cobalamin binding"/>
    <property type="evidence" value="ECO:0007669"/>
    <property type="project" value="InterPro"/>
</dbReference>
<dbReference type="Pfam" id="PF04055">
    <property type="entry name" value="Radical_SAM"/>
    <property type="match status" value="1"/>
</dbReference>
<evidence type="ECO:0000259" key="7">
    <source>
        <dbReference type="PROSITE" id="PS51918"/>
    </source>
</evidence>
<dbReference type="Gene3D" id="3.40.50.280">
    <property type="entry name" value="Cobalamin-binding domain"/>
    <property type="match status" value="1"/>
</dbReference>
<dbReference type="PROSITE" id="PS51332">
    <property type="entry name" value="B12_BINDING"/>
    <property type="match status" value="1"/>
</dbReference>
<protein>
    <submittedName>
        <fullName evidence="8">Radical SAM superfamily enzyme YgiQ, UPF0313 family</fullName>
    </submittedName>
</protein>
<dbReference type="InterPro" id="IPR007197">
    <property type="entry name" value="rSAM"/>
</dbReference>
<feature type="domain" description="B12-binding" evidence="6">
    <location>
        <begin position="1"/>
        <end position="127"/>
    </location>
</feature>
<keyword evidence="3" id="KW-0479">Metal-binding</keyword>
<evidence type="ECO:0000256" key="5">
    <source>
        <dbReference type="ARBA" id="ARBA00023014"/>
    </source>
</evidence>
<dbReference type="InterPro" id="IPR034466">
    <property type="entry name" value="Methyltransferase_Class_B"/>
</dbReference>
<evidence type="ECO:0000256" key="4">
    <source>
        <dbReference type="ARBA" id="ARBA00023004"/>
    </source>
</evidence>
<keyword evidence="2" id="KW-0949">S-adenosyl-L-methionine</keyword>
<dbReference type="InterPro" id="IPR006158">
    <property type="entry name" value="Cobalamin-bd"/>
</dbReference>
<dbReference type="InterPro" id="IPR006638">
    <property type="entry name" value="Elp3/MiaA/NifB-like_rSAM"/>
</dbReference>
<organism evidence="8 9">
    <name type="scientific">Tistlia consotensis USBA 355</name>
    <dbReference type="NCBI Taxonomy" id="560819"/>
    <lineage>
        <taxon>Bacteria</taxon>
        <taxon>Pseudomonadati</taxon>
        <taxon>Pseudomonadota</taxon>
        <taxon>Alphaproteobacteria</taxon>
        <taxon>Rhodospirillales</taxon>
        <taxon>Rhodovibrionaceae</taxon>
        <taxon>Tistlia</taxon>
    </lineage>
</organism>
<dbReference type="Pfam" id="PF02310">
    <property type="entry name" value="B12-binding"/>
    <property type="match status" value="1"/>
</dbReference>